<proteinExistence type="predicted"/>
<gene>
    <name evidence="4" type="ORF">BDD14_4199</name>
</gene>
<feature type="signal peptide" evidence="1">
    <location>
        <begin position="1"/>
        <end position="20"/>
    </location>
</feature>
<dbReference type="InterPro" id="IPR021860">
    <property type="entry name" value="Peptidase_S12_Pab87-rel_C"/>
</dbReference>
<feature type="chain" id="PRO_5020351478" evidence="1">
    <location>
        <begin position="21"/>
        <end position="451"/>
    </location>
</feature>
<evidence type="ECO:0000313" key="4">
    <source>
        <dbReference type="EMBL" id="RZU42608.1"/>
    </source>
</evidence>
<protein>
    <submittedName>
        <fullName evidence="4">CubicO group peptidase (Beta-lactamase class C family)</fullName>
    </submittedName>
</protein>
<evidence type="ECO:0000313" key="5">
    <source>
        <dbReference type="Proteomes" id="UP000292958"/>
    </source>
</evidence>
<accession>A0A4Q7YXY8</accession>
<dbReference type="OrthoDB" id="9797709at2"/>
<dbReference type="AlphaFoldDB" id="A0A4Q7YXY8"/>
<comment type="caution">
    <text evidence="4">The sequence shown here is derived from an EMBL/GenBank/DDBJ whole genome shotgun (WGS) entry which is preliminary data.</text>
</comment>
<sequence length="451" mass="49534">MPSRFAVAVLCLAPLSNAFAQPPAPEPLPRMQQIIRSYTDDKTFMGTVLVVKNGKALIDQGYGSADLEWNIPNSPDTRFRLGSITKQFTAASILLLAERGKLNIDDPISKYLPDAPPAWSKVTIYNVLTHTSGIPSFTGFPDYRSTEWKDTTPTELVARFRDKPLDFEPGTKFSYSNSGYVLLGYLIEKVSGQTYAEFLQQNIFTPLAMTSTGIDSNAAILPQRAQGYRRSPRGIEHDGYISMTIPFSAGALYSTTGDLLKWEQGLFGGKILKPESLTKMTTPFKDGYGCGIFIRTRDSHKVITHGGGIEGFNTSLNFYPDDKLTVIVLGNLTGGAPDQIAASLGKVALGQPVVLPSERKAITVSPEILSQYVGTYRMTDAPIDYVIALEDGHLTGKLGKQPALEIFAESETKFFLKVVDAEIEFFRDPATHAINRLILYQGDAQHEGKKQ</sequence>
<organism evidence="4 5">
    <name type="scientific">Edaphobacter modestus</name>
    <dbReference type="NCBI Taxonomy" id="388466"/>
    <lineage>
        <taxon>Bacteria</taxon>
        <taxon>Pseudomonadati</taxon>
        <taxon>Acidobacteriota</taxon>
        <taxon>Terriglobia</taxon>
        <taxon>Terriglobales</taxon>
        <taxon>Acidobacteriaceae</taxon>
        <taxon>Edaphobacter</taxon>
    </lineage>
</organism>
<keyword evidence="5" id="KW-1185">Reference proteome</keyword>
<dbReference type="PANTHER" id="PTHR46825:SF9">
    <property type="entry name" value="BETA-LACTAMASE-RELATED DOMAIN-CONTAINING PROTEIN"/>
    <property type="match status" value="1"/>
</dbReference>
<feature type="domain" description="Beta-lactamase-related" evidence="2">
    <location>
        <begin position="33"/>
        <end position="340"/>
    </location>
</feature>
<dbReference type="EMBL" id="SHKW01000001">
    <property type="protein sequence ID" value="RZU42608.1"/>
    <property type="molecule type" value="Genomic_DNA"/>
</dbReference>
<dbReference type="Pfam" id="PF11954">
    <property type="entry name" value="DUF3471"/>
    <property type="match status" value="1"/>
</dbReference>
<evidence type="ECO:0000256" key="1">
    <source>
        <dbReference type="SAM" id="SignalP"/>
    </source>
</evidence>
<dbReference type="Gene3D" id="3.40.710.10">
    <property type="entry name" value="DD-peptidase/beta-lactamase superfamily"/>
    <property type="match status" value="1"/>
</dbReference>
<dbReference type="InterPro" id="IPR012338">
    <property type="entry name" value="Beta-lactam/transpept-like"/>
</dbReference>
<dbReference type="InterPro" id="IPR050491">
    <property type="entry name" value="AmpC-like"/>
</dbReference>
<reference evidence="4 5" key="1">
    <citation type="submission" date="2019-02" db="EMBL/GenBank/DDBJ databases">
        <title>Genomic Encyclopedia of Archaeal and Bacterial Type Strains, Phase II (KMG-II): from individual species to whole genera.</title>
        <authorList>
            <person name="Goeker M."/>
        </authorList>
    </citation>
    <scope>NUCLEOTIDE SEQUENCE [LARGE SCALE GENOMIC DNA]</scope>
    <source>
        <strain evidence="4 5">DSM 18101</strain>
    </source>
</reference>
<keyword evidence="1" id="KW-0732">Signal</keyword>
<dbReference type="Proteomes" id="UP000292958">
    <property type="component" value="Unassembled WGS sequence"/>
</dbReference>
<evidence type="ECO:0000259" key="2">
    <source>
        <dbReference type="Pfam" id="PF00144"/>
    </source>
</evidence>
<feature type="domain" description="Peptidase S12 Pab87-related C-terminal" evidence="3">
    <location>
        <begin position="359"/>
        <end position="429"/>
    </location>
</feature>
<dbReference type="PANTHER" id="PTHR46825">
    <property type="entry name" value="D-ALANYL-D-ALANINE-CARBOXYPEPTIDASE/ENDOPEPTIDASE AMPH"/>
    <property type="match status" value="1"/>
</dbReference>
<dbReference type="SUPFAM" id="SSF56601">
    <property type="entry name" value="beta-lactamase/transpeptidase-like"/>
    <property type="match status" value="1"/>
</dbReference>
<name>A0A4Q7YXY8_9BACT</name>
<dbReference type="Pfam" id="PF00144">
    <property type="entry name" value="Beta-lactamase"/>
    <property type="match status" value="1"/>
</dbReference>
<dbReference type="RefSeq" id="WP_130420538.1">
    <property type="nucleotide sequence ID" value="NZ_SHKW01000001.1"/>
</dbReference>
<dbReference type="InterPro" id="IPR001466">
    <property type="entry name" value="Beta-lactam-related"/>
</dbReference>
<evidence type="ECO:0000259" key="3">
    <source>
        <dbReference type="Pfam" id="PF11954"/>
    </source>
</evidence>